<organism evidence="1 2">
    <name type="scientific">Cytobacillus depressus</name>
    <dbReference type="NCBI Taxonomy" id="1602942"/>
    <lineage>
        <taxon>Bacteria</taxon>
        <taxon>Bacillati</taxon>
        <taxon>Bacillota</taxon>
        <taxon>Bacilli</taxon>
        <taxon>Bacillales</taxon>
        <taxon>Bacillaceae</taxon>
        <taxon>Cytobacillus</taxon>
    </lineage>
</organism>
<dbReference type="AlphaFoldDB" id="A0A6L3VCZ1"/>
<comment type="caution">
    <text evidence="1">The sequence shown here is derived from an EMBL/GenBank/DDBJ whole genome shotgun (WGS) entry which is preliminary data.</text>
</comment>
<dbReference type="OrthoDB" id="2691912at2"/>
<dbReference type="RefSeq" id="WP_151533271.1">
    <property type="nucleotide sequence ID" value="NZ_WBOS01000001.1"/>
</dbReference>
<evidence type="ECO:0000313" key="1">
    <source>
        <dbReference type="EMBL" id="KAB2338533.1"/>
    </source>
</evidence>
<evidence type="ECO:0000313" key="2">
    <source>
        <dbReference type="Proteomes" id="UP000481030"/>
    </source>
</evidence>
<evidence type="ECO:0008006" key="3">
    <source>
        <dbReference type="Google" id="ProtNLM"/>
    </source>
</evidence>
<reference evidence="1 2" key="1">
    <citation type="journal article" date="2016" name="Antonie Van Leeuwenhoek">
        <title>Bacillus depressus sp. nov., isolated from soil of a sunflower field.</title>
        <authorList>
            <person name="Wei X."/>
            <person name="Xin D."/>
            <person name="Xin Y."/>
            <person name="Zhang H."/>
            <person name="Wang T."/>
            <person name="Zhang J."/>
        </authorList>
    </citation>
    <scope>NUCLEOTIDE SEQUENCE [LARGE SCALE GENOMIC DNA]</scope>
    <source>
        <strain evidence="1 2">BZ1</strain>
    </source>
</reference>
<sequence>MKRLSLFLISILIIYVIYYDLTNGTLPADKEPAIEVMTKSETTLPFFEKKVSSGDTVLSIIERNIKGPLSVSISEVIIDFKSLNDGLKPEEIKSGIIYKFPDYNSNAQAP</sequence>
<keyword evidence="2" id="KW-1185">Reference proteome</keyword>
<gene>
    <name evidence="1" type="ORF">F7731_02955</name>
</gene>
<proteinExistence type="predicted"/>
<dbReference type="EMBL" id="WBOS01000001">
    <property type="protein sequence ID" value="KAB2338533.1"/>
    <property type="molecule type" value="Genomic_DNA"/>
</dbReference>
<protein>
    <recommendedName>
        <fullName evidence="3">LysM domain-containing protein</fullName>
    </recommendedName>
</protein>
<dbReference type="Proteomes" id="UP000481030">
    <property type="component" value="Unassembled WGS sequence"/>
</dbReference>
<name>A0A6L3VCZ1_9BACI</name>
<accession>A0A6L3VCZ1</accession>